<dbReference type="AlphaFoldDB" id="A0A9P7ZAF7"/>
<feature type="compositionally biased region" description="Basic and acidic residues" evidence="9">
    <location>
        <begin position="97"/>
        <end position="106"/>
    </location>
</feature>
<name>A0A9P7ZAF7_9HELO</name>
<evidence type="ECO:0000256" key="7">
    <source>
        <dbReference type="ARBA" id="ARBA00022833"/>
    </source>
</evidence>
<evidence type="ECO:0000259" key="10">
    <source>
        <dbReference type="PROSITE" id="PS50089"/>
    </source>
</evidence>
<dbReference type="GO" id="GO:0005634">
    <property type="term" value="C:nucleus"/>
    <property type="evidence" value="ECO:0007669"/>
    <property type="project" value="TreeGrafter"/>
</dbReference>
<dbReference type="InterPro" id="IPR001841">
    <property type="entry name" value="Znf_RING"/>
</dbReference>
<feature type="region of interest" description="Disordered" evidence="9">
    <location>
        <begin position="1"/>
        <end position="20"/>
    </location>
</feature>
<accession>A0A9P7ZAF7</accession>
<dbReference type="InterPro" id="IPR051834">
    <property type="entry name" value="RING_finger_E3_ligase"/>
</dbReference>
<dbReference type="GO" id="GO:0061630">
    <property type="term" value="F:ubiquitin protein ligase activity"/>
    <property type="evidence" value="ECO:0007669"/>
    <property type="project" value="UniProtKB-EC"/>
</dbReference>
<evidence type="ECO:0000256" key="2">
    <source>
        <dbReference type="ARBA" id="ARBA00012483"/>
    </source>
</evidence>
<dbReference type="Pfam" id="PF13639">
    <property type="entry name" value="zf-RING_2"/>
    <property type="match status" value="1"/>
</dbReference>
<dbReference type="GO" id="GO:0006511">
    <property type="term" value="P:ubiquitin-dependent protein catabolic process"/>
    <property type="evidence" value="ECO:0007669"/>
    <property type="project" value="TreeGrafter"/>
</dbReference>
<dbReference type="EC" id="2.3.2.27" evidence="2"/>
<keyword evidence="6" id="KW-0833">Ubl conjugation pathway</keyword>
<dbReference type="InterPro" id="IPR011016">
    <property type="entry name" value="Znf_RING-CH"/>
</dbReference>
<reference evidence="11" key="1">
    <citation type="journal article" date="2021" name="IMA Fungus">
        <title>Genomic characterization of three marine fungi, including Emericellopsis atlantica sp. nov. with signatures of a generalist lifestyle and marine biomass degradation.</title>
        <authorList>
            <person name="Hagestad O.C."/>
            <person name="Hou L."/>
            <person name="Andersen J.H."/>
            <person name="Hansen E.H."/>
            <person name="Altermark B."/>
            <person name="Li C."/>
            <person name="Kuhnert E."/>
            <person name="Cox R.J."/>
            <person name="Crous P.W."/>
            <person name="Spatafora J.W."/>
            <person name="Lail K."/>
            <person name="Amirebrahimi M."/>
            <person name="Lipzen A."/>
            <person name="Pangilinan J."/>
            <person name="Andreopoulos W."/>
            <person name="Hayes R.D."/>
            <person name="Ng V."/>
            <person name="Grigoriev I.V."/>
            <person name="Jackson S.A."/>
            <person name="Sutton T.D.S."/>
            <person name="Dobson A.D.W."/>
            <person name="Rama T."/>
        </authorList>
    </citation>
    <scope>NUCLEOTIDE SEQUENCE</scope>
    <source>
        <strain evidence="11">TRa3180A</strain>
    </source>
</reference>
<comment type="caution">
    <text evidence="11">The sequence shown here is derived from an EMBL/GenBank/DDBJ whole genome shotgun (WGS) entry which is preliminary data.</text>
</comment>
<dbReference type="PANTHER" id="PTHR45931:SF3">
    <property type="entry name" value="RING ZINC FINGER-CONTAINING PROTEIN"/>
    <property type="match status" value="1"/>
</dbReference>
<dbReference type="SMART" id="SM00184">
    <property type="entry name" value="RING"/>
    <property type="match status" value="1"/>
</dbReference>
<feature type="region of interest" description="Disordered" evidence="9">
    <location>
        <begin position="96"/>
        <end position="117"/>
    </location>
</feature>
<dbReference type="InterPro" id="IPR013083">
    <property type="entry name" value="Znf_RING/FYVE/PHD"/>
</dbReference>
<proteinExistence type="predicted"/>
<protein>
    <recommendedName>
        <fullName evidence="2">RING-type E3 ubiquitin transferase</fullName>
        <ecNumber evidence="2">2.3.2.27</ecNumber>
    </recommendedName>
</protein>
<dbReference type="FunFam" id="3.30.40.10:FF:000127">
    <property type="entry name" value="E3 ubiquitin-protein ligase RNF181"/>
    <property type="match status" value="1"/>
</dbReference>
<evidence type="ECO:0000256" key="1">
    <source>
        <dbReference type="ARBA" id="ARBA00000900"/>
    </source>
</evidence>
<dbReference type="GO" id="GO:0016567">
    <property type="term" value="P:protein ubiquitination"/>
    <property type="evidence" value="ECO:0007669"/>
    <property type="project" value="UniProtKB-ARBA"/>
</dbReference>
<keyword evidence="4" id="KW-0479">Metal-binding</keyword>
<gene>
    <name evidence="11" type="ORF">BJ878DRAFT_26008</name>
</gene>
<evidence type="ECO:0000256" key="6">
    <source>
        <dbReference type="ARBA" id="ARBA00022786"/>
    </source>
</evidence>
<evidence type="ECO:0000256" key="9">
    <source>
        <dbReference type="SAM" id="MobiDB-lite"/>
    </source>
</evidence>
<feature type="domain" description="RING-type" evidence="10">
    <location>
        <begin position="269"/>
        <end position="310"/>
    </location>
</feature>
<comment type="catalytic activity">
    <reaction evidence="1">
        <text>S-ubiquitinyl-[E2 ubiquitin-conjugating enzyme]-L-cysteine + [acceptor protein]-L-lysine = [E2 ubiquitin-conjugating enzyme]-L-cysteine + N(6)-ubiquitinyl-[acceptor protein]-L-lysine.</text>
        <dbReference type="EC" id="2.3.2.27"/>
    </reaction>
</comment>
<sequence length="335" mass="36391">MNIRRRGSDATGMDAGRRQTRLDATHGRQVVFCHACLNEWYRNERAELTCPCCIGDVVEIISPGFDPRPASQIPEELQTPSRQNAQWAPELAHAHAHAHETVHMPTEDDQPISPSPPYEHEPWYPGPNGLYVGPNHAPRGLRRRLSGEAAMNDLAAGMQAFLEHILRDGSRPGAAPFQATFSLQRGQYGTIDIANHFNHAITNLPNGAGGLAPNLDAVYSQQAMDRIISQLMNQRGSDGPPPALASDIAALPIKKLDEEMLGPGGKGECSICMDDVEIGTEVVVLHCNHWFHKECASRWLNEHDTCPICRKAIGEATAVNDVPGASGFGRAGQAG</sequence>
<evidence type="ECO:0000313" key="11">
    <source>
        <dbReference type="EMBL" id="KAG9248454.1"/>
    </source>
</evidence>
<evidence type="ECO:0000256" key="3">
    <source>
        <dbReference type="ARBA" id="ARBA00022679"/>
    </source>
</evidence>
<organism evidence="11 12">
    <name type="scientific">Calycina marina</name>
    <dbReference type="NCBI Taxonomy" id="1763456"/>
    <lineage>
        <taxon>Eukaryota</taxon>
        <taxon>Fungi</taxon>
        <taxon>Dikarya</taxon>
        <taxon>Ascomycota</taxon>
        <taxon>Pezizomycotina</taxon>
        <taxon>Leotiomycetes</taxon>
        <taxon>Helotiales</taxon>
        <taxon>Pezizellaceae</taxon>
        <taxon>Calycina</taxon>
    </lineage>
</organism>
<dbReference type="SUPFAM" id="SSF57850">
    <property type="entry name" value="RING/U-box"/>
    <property type="match status" value="1"/>
</dbReference>
<dbReference type="Gene3D" id="3.30.40.10">
    <property type="entry name" value="Zinc/RING finger domain, C3HC4 (zinc finger)"/>
    <property type="match status" value="1"/>
</dbReference>
<dbReference type="SMART" id="SM00744">
    <property type="entry name" value="RINGv"/>
    <property type="match status" value="1"/>
</dbReference>
<evidence type="ECO:0000256" key="8">
    <source>
        <dbReference type="PROSITE-ProRule" id="PRU00175"/>
    </source>
</evidence>
<keyword evidence="12" id="KW-1185">Reference proteome</keyword>
<dbReference type="Proteomes" id="UP000887226">
    <property type="component" value="Unassembled WGS sequence"/>
</dbReference>
<evidence type="ECO:0000256" key="5">
    <source>
        <dbReference type="ARBA" id="ARBA00022771"/>
    </source>
</evidence>
<keyword evidence="5 8" id="KW-0863">Zinc-finger</keyword>
<keyword evidence="7" id="KW-0862">Zinc</keyword>
<evidence type="ECO:0000256" key="4">
    <source>
        <dbReference type="ARBA" id="ARBA00022723"/>
    </source>
</evidence>
<dbReference type="OrthoDB" id="8062037at2759"/>
<dbReference type="PROSITE" id="PS50089">
    <property type="entry name" value="ZF_RING_2"/>
    <property type="match status" value="1"/>
</dbReference>
<dbReference type="GO" id="GO:0008270">
    <property type="term" value="F:zinc ion binding"/>
    <property type="evidence" value="ECO:0007669"/>
    <property type="project" value="UniProtKB-KW"/>
</dbReference>
<evidence type="ECO:0000313" key="12">
    <source>
        <dbReference type="Proteomes" id="UP000887226"/>
    </source>
</evidence>
<dbReference type="PANTHER" id="PTHR45931">
    <property type="entry name" value="SI:CH211-59O9.10"/>
    <property type="match status" value="1"/>
</dbReference>
<keyword evidence="3" id="KW-0808">Transferase</keyword>
<dbReference type="EMBL" id="MU253748">
    <property type="protein sequence ID" value="KAG9248454.1"/>
    <property type="molecule type" value="Genomic_DNA"/>
</dbReference>